<proteinExistence type="predicted"/>
<dbReference type="AlphaFoldDB" id="A0AAD4SID4"/>
<dbReference type="EMBL" id="JAJJMB010010581">
    <property type="protein sequence ID" value="KAI3907557.1"/>
    <property type="molecule type" value="Genomic_DNA"/>
</dbReference>
<accession>A0AAD4SID4</accession>
<reference evidence="3" key="1">
    <citation type="submission" date="2022-04" db="EMBL/GenBank/DDBJ databases">
        <title>A functionally conserved STORR gene fusion in Papaver species that diverged 16.8 million years ago.</title>
        <authorList>
            <person name="Catania T."/>
        </authorList>
    </citation>
    <scope>NUCLEOTIDE SEQUENCE</scope>
    <source>
        <strain evidence="3">S-188037</strain>
    </source>
</reference>
<dbReference type="InterPro" id="IPR052929">
    <property type="entry name" value="RNase_H-like_EbsB-rel"/>
</dbReference>
<evidence type="ECO:0000313" key="3">
    <source>
        <dbReference type="EMBL" id="KAI3907557.1"/>
    </source>
</evidence>
<gene>
    <name evidence="3" type="ORF">MKW98_016201</name>
</gene>
<feature type="region of interest" description="Disordered" evidence="1">
    <location>
        <begin position="35"/>
        <end position="72"/>
    </location>
</feature>
<dbReference type="InterPro" id="IPR036397">
    <property type="entry name" value="RNaseH_sf"/>
</dbReference>
<dbReference type="InterPro" id="IPR002156">
    <property type="entry name" value="RNaseH_domain"/>
</dbReference>
<feature type="compositionally biased region" description="Polar residues" evidence="1">
    <location>
        <begin position="61"/>
        <end position="72"/>
    </location>
</feature>
<dbReference type="Proteomes" id="UP001202328">
    <property type="component" value="Unassembled WGS sequence"/>
</dbReference>
<dbReference type="PANTHER" id="PTHR47074">
    <property type="entry name" value="BNAC02G40300D PROTEIN"/>
    <property type="match status" value="1"/>
</dbReference>
<evidence type="ECO:0000256" key="1">
    <source>
        <dbReference type="SAM" id="MobiDB-lite"/>
    </source>
</evidence>
<dbReference type="Pfam" id="PF13456">
    <property type="entry name" value="RVT_3"/>
    <property type="match status" value="1"/>
</dbReference>
<feature type="domain" description="RNase H type-1" evidence="2">
    <location>
        <begin position="90"/>
        <end position="160"/>
    </location>
</feature>
<feature type="compositionally biased region" description="Acidic residues" evidence="1">
    <location>
        <begin position="50"/>
        <end position="60"/>
    </location>
</feature>
<dbReference type="GO" id="GO:0004523">
    <property type="term" value="F:RNA-DNA hybrid ribonuclease activity"/>
    <property type="evidence" value="ECO:0007669"/>
    <property type="project" value="InterPro"/>
</dbReference>
<sequence length="161" mass="17510">MCQSVERLAPILEASCLCKPDDNSMLLNRSQGAVQQSIKRAREESQDGCSEMDSDNEDQELTSTTNTSPISATQRCNSWLPPAANMVKINIDAAFGTRNSSCVAVARDFRGRFLSAGTSLSEIHKPLVAEAGGFLLAFALASRMNYKNVVIESDSQSIVRF</sequence>
<protein>
    <recommendedName>
        <fullName evidence="2">RNase H type-1 domain-containing protein</fullName>
    </recommendedName>
</protein>
<comment type="caution">
    <text evidence="3">The sequence shown here is derived from an EMBL/GenBank/DDBJ whole genome shotgun (WGS) entry which is preliminary data.</text>
</comment>
<organism evidence="3 4">
    <name type="scientific">Papaver atlanticum</name>
    <dbReference type="NCBI Taxonomy" id="357466"/>
    <lineage>
        <taxon>Eukaryota</taxon>
        <taxon>Viridiplantae</taxon>
        <taxon>Streptophyta</taxon>
        <taxon>Embryophyta</taxon>
        <taxon>Tracheophyta</taxon>
        <taxon>Spermatophyta</taxon>
        <taxon>Magnoliopsida</taxon>
        <taxon>Ranunculales</taxon>
        <taxon>Papaveraceae</taxon>
        <taxon>Papaveroideae</taxon>
        <taxon>Papaver</taxon>
    </lineage>
</organism>
<evidence type="ECO:0000313" key="4">
    <source>
        <dbReference type="Proteomes" id="UP001202328"/>
    </source>
</evidence>
<dbReference type="PANTHER" id="PTHR47074:SF11">
    <property type="entry name" value="REVERSE TRANSCRIPTASE-LIKE PROTEIN"/>
    <property type="match status" value="1"/>
</dbReference>
<dbReference type="CDD" id="cd06222">
    <property type="entry name" value="RNase_H_like"/>
    <property type="match status" value="1"/>
</dbReference>
<dbReference type="Gene3D" id="3.30.420.10">
    <property type="entry name" value="Ribonuclease H-like superfamily/Ribonuclease H"/>
    <property type="match status" value="1"/>
</dbReference>
<name>A0AAD4SID4_9MAGN</name>
<dbReference type="GO" id="GO:0003676">
    <property type="term" value="F:nucleic acid binding"/>
    <property type="evidence" value="ECO:0007669"/>
    <property type="project" value="InterPro"/>
</dbReference>
<evidence type="ECO:0000259" key="2">
    <source>
        <dbReference type="Pfam" id="PF13456"/>
    </source>
</evidence>
<dbReference type="InterPro" id="IPR044730">
    <property type="entry name" value="RNase_H-like_dom_plant"/>
</dbReference>
<keyword evidence="4" id="KW-1185">Reference proteome</keyword>